<dbReference type="AlphaFoldDB" id="K5W2Z5"/>
<feature type="compositionally biased region" description="Polar residues" evidence="1">
    <location>
        <begin position="1"/>
        <end position="11"/>
    </location>
</feature>
<dbReference type="Proteomes" id="UP000008370">
    <property type="component" value="Unassembled WGS sequence"/>
</dbReference>
<dbReference type="InParanoid" id="K5W2Z5"/>
<dbReference type="RefSeq" id="XP_007398194.1">
    <property type="nucleotide sequence ID" value="XM_007398132.1"/>
</dbReference>
<proteinExistence type="predicted"/>
<feature type="region of interest" description="Disordered" evidence="1">
    <location>
        <begin position="1"/>
        <end position="66"/>
    </location>
</feature>
<dbReference type="EMBL" id="JH930474">
    <property type="protein sequence ID" value="EKM53505.1"/>
    <property type="molecule type" value="Genomic_DNA"/>
</dbReference>
<protein>
    <submittedName>
        <fullName evidence="2">Uncharacterized protein</fullName>
    </submittedName>
</protein>
<feature type="compositionally biased region" description="Polar residues" evidence="1">
    <location>
        <begin position="34"/>
        <end position="44"/>
    </location>
</feature>
<sequence length="184" mass="19813">MRASRLSTARYTPSDAPRRLCRGLPPPPRAHSPTEASDSTSQPPSDMRQPARPTKHKKRKPSDARALARANPWLGIEAAHSGSEAEDGAAEDADAYNEPLSTQAPVGYDQVAVHGRSLLTRAAPTASVPMFACGTARRDVFHAGPARSSAGRSSPPLNSEDEYELGTFVVDDDKIDGHWFQMIV</sequence>
<gene>
    <name evidence="2" type="ORF">PHACADRAFT_211195</name>
</gene>
<dbReference type="HOGENOM" id="CLU_102640_0_0_1"/>
<evidence type="ECO:0000313" key="2">
    <source>
        <dbReference type="EMBL" id="EKM53505.1"/>
    </source>
</evidence>
<organism evidence="2 3">
    <name type="scientific">Phanerochaete carnosa (strain HHB-10118-sp)</name>
    <name type="common">White-rot fungus</name>
    <name type="synonym">Peniophora carnosa</name>
    <dbReference type="NCBI Taxonomy" id="650164"/>
    <lineage>
        <taxon>Eukaryota</taxon>
        <taxon>Fungi</taxon>
        <taxon>Dikarya</taxon>
        <taxon>Basidiomycota</taxon>
        <taxon>Agaricomycotina</taxon>
        <taxon>Agaricomycetes</taxon>
        <taxon>Polyporales</taxon>
        <taxon>Phanerochaetaceae</taxon>
        <taxon>Phanerochaete</taxon>
    </lineage>
</organism>
<evidence type="ECO:0000313" key="3">
    <source>
        <dbReference type="Proteomes" id="UP000008370"/>
    </source>
</evidence>
<evidence type="ECO:0000256" key="1">
    <source>
        <dbReference type="SAM" id="MobiDB-lite"/>
    </source>
</evidence>
<name>K5W2Z5_PHACS</name>
<accession>K5W2Z5</accession>
<keyword evidence="3" id="KW-1185">Reference proteome</keyword>
<dbReference type="STRING" id="650164.K5W2Z5"/>
<reference evidence="2 3" key="1">
    <citation type="journal article" date="2012" name="BMC Genomics">
        <title>Comparative genomics of the white-rot fungi, Phanerochaete carnosa and P. chrysosporium, to elucidate the genetic basis of the distinct wood types they colonize.</title>
        <authorList>
            <person name="Suzuki H."/>
            <person name="MacDonald J."/>
            <person name="Syed K."/>
            <person name="Salamov A."/>
            <person name="Hori C."/>
            <person name="Aerts A."/>
            <person name="Henrissat B."/>
            <person name="Wiebenga A."/>
            <person name="vanKuyk P.A."/>
            <person name="Barry K."/>
            <person name="Lindquist E."/>
            <person name="LaButti K."/>
            <person name="Lapidus A."/>
            <person name="Lucas S."/>
            <person name="Coutinho P."/>
            <person name="Gong Y."/>
            <person name="Samejima M."/>
            <person name="Mahadevan R."/>
            <person name="Abou-Zaid M."/>
            <person name="de Vries R.P."/>
            <person name="Igarashi K."/>
            <person name="Yadav J.S."/>
            <person name="Grigoriev I.V."/>
            <person name="Master E.R."/>
        </authorList>
    </citation>
    <scope>NUCLEOTIDE SEQUENCE [LARGE SCALE GENOMIC DNA]</scope>
    <source>
        <strain evidence="2 3">HHB-10118-sp</strain>
    </source>
</reference>
<dbReference type="GeneID" id="18913069"/>
<dbReference type="KEGG" id="pco:PHACADRAFT_211195"/>